<gene>
    <name evidence="2" type="ORF">GQE99_06600</name>
</gene>
<evidence type="ECO:0000313" key="3">
    <source>
        <dbReference type="Proteomes" id="UP000467322"/>
    </source>
</evidence>
<proteinExistence type="predicted"/>
<dbReference type="Pfam" id="PF07486">
    <property type="entry name" value="Hydrolase_2"/>
    <property type="match status" value="1"/>
</dbReference>
<keyword evidence="3" id="KW-1185">Reference proteome</keyword>
<reference evidence="2 3" key="1">
    <citation type="submission" date="2019-12" db="EMBL/GenBank/DDBJ databases">
        <title>Maritimibacter sp. nov. sp. isolated from sea sand.</title>
        <authorList>
            <person name="Kim J."/>
            <person name="Jeong S.E."/>
            <person name="Jung H.S."/>
            <person name="Jeon C.O."/>
        </authorList>
    </citation>
    <scope>NUCLEOTIDE SEQUENCE [LARGE SCALE GENOMIC DNA]</scope>
    <source>
        <strain evidence="2 3">DP07</strain>
    </source>
</reference>
<dbReference type="AlphaFoldDB" id="A0A845M0Y7"/>
<dbReference type="InterPro" id="IPR011105">
    <property type="entry name" value="Cell_wall_hydrolase_SleB"/>
</dbReference>
<comment type="caution">
    <text evidence="2">The sequence shown here is derived from an EMBL/GenBank/DDBJ whole genome shotgun (WGS) entry which is preliminary data.</text>
</comment>
<sequence length="469" mass="52326">MSMTAAMCLALTIYHEARGEPIDARVMVAATVIERVESPRWPDTVCDVVFQRHQFAWAGPGRSYPKIQEPTAWQHAETLARAILDDPNGTLPAPRPDHFVNLEKARPGWVHALRKVANVGGHTFYRYWPNHANMATPKHTEGAAPATLKEHDMFSTVIDSETRLFIGTKTGDAYRIQFHHDNDRESPWEAWDGMTPCVWTSGRGGNADWSQGCDILEPIAYMSDDFITRNRRAIVDILGGAVMGFLGVKIWDDFDGFEAHIREIAEDYGMTRAEARRDHLTEICDFRAASMNRGEMETCAALWMLAGVPALATQSRGYCQGDHVDLLFVAHPDAVRAWGFEGKRDRDATARYLKAHVCDSDADIAAHLERETDTFGAWCWGGVVGYVVERIDPAEIELALEANDAATLADLSPDELDALEYCHDVDSCWGFYPEGTQHSFPFESAHAHAIEEALNAAKHDDEWRAKAAA</sequence>
<name>A0A845M0Y7_9RHOB</name>
<protein>
    <recommendedName>
        <fullName evidence="1">Cell wall hydrolase SleB domain-containing protein</fullName>
    </recommendedName>
</protein>
<feature type="domain" description="Cell wall hydrolase SleB" evidence="1">
    <location>
        <begin position="19"/>
        <end position="125"/>
    </location>
</feature>
<organism evidence="2 3">
    <name type="scientific">Maritimibacter harenae</name>
    <dbReference type="NCBI Taxonomy" id="2606218"/>
    <lineage>
        <taxon>Bacteria</taxon>
        <taxon>Pseudomonadati</taxon>
        <taxon>Pseudomonadota</taxon>
        <taxon>Alphaproteobacteria</taxon>
        <taxon>Rhodobacterales</taxon>
        <taxon>Roseobacteraceae</taxon>
        <taxon>Maritimibacter</taxon>
    </lineage>
</organism>
<dbReference type="GO" id="GO:0016787">
    <property type="term" value="F:hydrolase activity"/>
    <property type="evidence" value="ECO:0007669"/>
    <property type="project" value="InterPro"/>
</dbReference>
<evidence type="ECO:0000313" key="2">
    <source>
        <dbReference type="EMBL" id="MZR12689.1"/>
    </source>
</evidence>
<dbReference type="Proteomes" id="UP000467322">
    <property type="component" value="Unassembled WGS sequence"/>
</dbReference>
<dbReference type="RefSeq" id="WP_161350792.1">
    <property type="nucleotide sequence ID" value="NZ_WTUX01000010.1"/>
</dbReference>
<dbReference type="InterPro" id="IPR042047">
    <property type="entry name" value="SleB_dom1"/>
</dbReference>
<evidence type="ECO:0000259" key="1">
    <source>
        <dbReference type="Pfam" id="PF07486"/>
    </source>
</evidence>
<dbReference type="EMBL" id="WTUX01000010">
    <property type="protein sequence ID" value="MZR12689.1"/>
    <property type="molecule type" value="Genomic_DNA"/>
</dbReference>
<accession>A0A845M0Y7</accession>
<dbReference type="Gene3D" id="1.10.10.2520">
    <property type="entry name" value="Cell wall hydrolase SleB, domain 1"/>
    <property type="match status" value="1"/>
</dbReference>